<feature type="transmembrane region" description="Helical" evidence="1">
    <location>
        <begin position="44"/>
        <end position="66"/>
    </location>
</feature>
<keyword evidence="1" id="KW-0812">Transmembrane</keyword>
<reference evidence="3 4" key="1">
    <citation type="submission" date="2016-12" db="EMBL/GenBank/DDBJ databases">
        <title>The genomes of Aspergillus section Nigri reveals drivers in fungal speciation.</title>
        <authorList>
            <consortium name="DOE Joint Genome Institute"/>
            <person name="Vesth T.C."/>
            <person name="Nybo J."/>
            <person name="Theobald S."/>
            <person name="Brandl J."/>
            <person name="Frisvad J.C."/>
            <person name="Nielsen K.F."/>
            <person name="Lyhne E.K."/>
            <person name="Kogle M.E."/>
            <person name="Kuo A."/>
            <person name="Riley R."/>
            <person name="Clum A."/>
            <person name="Nolan M."/>
            <person name="Lipzen A."/>
            <person name="Salamov A."/>
            <person name="Henrissat B."/>
            <person name="Wiebenga A."/>
            <person name="De Vries R.P."/>
            <person name="Grigoriev I.V."/>
            <person name="Mortensen U.H."/>
            <person name="Andersen M.R."/>
            <person name="Baker S.E."/>
        </authorList>
    </citation>
    <scope>NUCLEOTIDE SEQUENCE [LARGE SCALE GENOMIC DNA]</scope>
    <source>
        <strain evidence="3 4">CBS 117.55</strain>
    </source>
</reference>
<dbReference type="RefSeq" id="XP_025400948.1">
    <property type="nucleotide sequence ID" value="XM_025546482.1"/>
</dbReference>
<evidence type="ECO:0000259" key="2">
    <source>
        <dbReference type="Pfam" id="PF20684"/>
    </source>
</evidence>
<comment type="caution">
    <text evidence="3">The sequence shown here is derived from an EMBL/GenBank/DDBJ whole genome shotgun (WGS) entry which is preliminary data.</text>
</comment>
<gene>
    <name evidence="3" type="ORF">BO70DRAFT_394734</name>
</gene>
<dbReference type="Proteomes" id="UP000247233">
    <property type="component" value="Unassembled WGS sequence"/>
</dbReference>
<keyword evidence="1" id="KW-1133">Transmembrane helix</keyword>
<dbReference type="VEuPathDB" id="FungiDB:BO70DRAFT_394734"/>
<evidence type="ECO:0000256" key="1">
    <source>
        <dbReference type="SAM" id="Phobius"/>
    </source>
</evidence>
<evidence type="ECO:0000313" key="4">
    <source>
        <dbReference type="Proteomes" id="UP000247233"/>
    </source>
</evidence>
<keyword evidence="4" id="KW-1185">Reference proteome</keyword>
<accession>A0A317WJU3</accession>
<organism evidence="3 4">
    <name type="scientific">Aspergillus heteromorphus CBS 117.55</name>
    <dbReference type="NCBI Taxonomy" id="1448321"/>
    <lineage>
        <taxon>Eukaryota</taxon>
        <taxon>Fungi</taxon>
        <taxon>Dikarya</taxon>
        <taxon>Ascomycota</taxon>
        <taxon>Pezizomycotina</taxon>
        <taxon>Eurotiomycetes</taxon>
        <taxon>Eurotiomycetidae</taxon>
        <taxon>Eurotiales</taxon>
        <taxon>Aspergillaceae</taxon>
        <taxon>Aspergillus</taxon>
        <taxon>Aspergillus subgen. Circumdati</taxon>
    </lineage>
</organism>
<dbReference type="Pfam" id="PF20684">
    <property type="entry name" value="Fung_rhodopsin"/>
    <property type="match status" value="1"/>
</dbReference>
<evidence type="ECO:0000313" key="3">
    <source>
        <dbReference type="EMBL" id="PWY86716.1"/>
    </source>
</evidence>
<sequence length="132" mass="15152">MGWTIERDNKEGQVFIALMILLLIIDFVLVLARQYARTTQSYHSLLSDYVLWFAMAMTIGLVVTMYDTYTHGFGMTTAHYTMGDLEESWRTKLFAPTIILWNAATTAVRVSMVIFYRQIFAPSSDSATSRWS</sequence>
<feature type="transmembrane region" description="Helical" evidence="1">
    <location>
        <begin position="12"/>
        <end position="32"/>
    </location>
</feature>
<feature type="transmembrane region" description="Helical" evidence="1">
    <location>
        <begin position="93"/>
        <end position="116"/>
    </location>
</feature>
<protein>
    <recommendedName>
        <fullName evidence="2">Rhodopsin domain-containing protein</fullName>
    </recommendedName>
</protein>
<dbReference type="EMBL" id="MSFL01000007">
    <property type="protein sequence ID" value="PWY86716.1"/>
    <property type="molecule type" value="Genomic_DNA"/>
</dbReference>
<dbReference type="STRING" id="1448321.A0A317WJU3"/>
<keyword evidence="1" id="KW-0472">Membrane</keyword>
<proteinExistence type="predicted"/>
<dbReference type="GeneID" id="37068719"/>
<dbReference type="AlphaFoldDB" id="A0A317WJU3"/>
<name>A0A317WJU3_9EURO</name>
<dbReference type="InterPro" id="IPR049326">
    <property type="entry name" value="Rhodopsin_dom_fungi"/>
</dbReference>
<feature type="domain" description="Rhodopsin" evidence="2">
    <location>
        <begin position="32"/>
        <end position="124"/>
    </location>
</feature>